<protein>
    <submittedName>
        <fullName evidence="2">Uncharacterized protein</fullName>
    </submittedName>
</protein>
<dbReference type="EMBL" id="JASCZI010030390">
    <property type="protein sequence ID" value="MED6122127.1"/>
    <property type="molecule type" value="Genomic_DNA"/>
</dbReference>
<feature type="compositionally biased region" description="Basic and acidic residues" evidence="1">
    <location>
        <begin position="27"/>
        <end position="44"/>
    </location>
</feature>
<organism evidence="2 3">
    <name type="scientific">Stylosanthes scabra</name>
    <dbReference type="NCBI Taxonomy" id="79078"/>
    <lineage>
        <taxon>Eukaryota</taxon>
        <taxon>Viridiplantae</taxon>
        <taxon>Streptophyta</taxon>
        <taxon>Embryophyta</taxon>
        <taxon>Tracheophyta</taxon>
        <taxon>Spermatophyta</taxon>
        <taxon>Magnoliopsida</taxon>
        <taxon>eudicotyledons</taxon>
        <taxon>Gunneridae</taxon>
        <taxon>Pentapetalae</taxon>
        <taxon>rosids</taxon>
        <taxon>fabids</taxon>
        <taxon>Fabales</taxon>
        <taxon>Fabaceae</taxon>
        <taxon>Papilionoideae</taxon>
        <taxon>50 kb inversion clade</taxon>
        <taxon>dalbergioids sensu lato</taxon>
        <taxon>Dalbergieae</taxon>
        <taxon>Pterocarpus clade</taxon>
        <taxon>Stylosanthes</taxon>
    </lineage>
</organism>
<evidence type="ECO:0000313" key="3">
    <source>
        <dbReference type="Proteomes" id="UP001341840"/>
    </source>
</evidence>
<comment type="caution">
    <text evidence="2">The sequence shown here is derived from an EMBL/GenBank/DDBJ whole genome shotgun (WGS) entry which is preliminary data.</text>
</comment>
<reference evidence="2 3" key="1">
    <citation type="journal article" date="2023" name="Plants (Basel)">
        <title>Bridging the Gap: Combining Genomics and Transcriptomics Approaches to Understand Stylosanthes scabra, an Orphan Legume from the Brazilian Caatinga.</title>
        <authorList>
            <person name="Ferreira-Neto J.R.C."/>
            <person name="da Silva M.D."/>
            <person name="Binneck E."/>
            <person name="de Melo N.F."/>
            <person name="da Silva R.H."/>
            <person name="de Melo A.L.T.M."/>
            <person name="Pandolfi V."/>
            <person name="Bustamante F.O."/>
            <person name="Brasileiro-Vidal A.C."/>
            <person name="Benko-Iseppon A.M."/>
        </authorList>
    </citation>
    <scope>NUCLEOTIDE SEQUENCE [LARGE SCALE GENOMIC DNA]</scope>
    <source>
        <tissue evidence="2">Leaves</tissue>
    </source>
</reference>
<keyword evidence="3" id="KW-1185">Reference proteome</keyword>
<feature type="compositionally biased region" description="Low complexity" evidence="1">
    <location>
        <begin position="170"/>
        <end position="179"/>
    </location>
</feature>
<sequence length="209" mass="22761">MHGGENQECSATTTDNRNSERRRRRWSREVLDDGRDLADARSDEDYGVDSTVGPEQPTSIDCRDASRHRYRRRQKVDSITVDHGSGIQGVYGIWPPPPAPFIPYRFAFVASPAASNSSKPLLNPLGVCVASPGSRSPPACCSPSSRRPPPACCSPSSRCPPPASYRRSRSLSSPTLPLSGEDSPTRSSCVCPVKARHMELITPDYACSM</sequence>
<accession>A0ABU6RDL8</accession>
<feature type="region of interest" description="Disordered" evidence="1">
    <location>
        <begin position="146"/>
        <end position="188"/>
    </location>
</feature>
<feature type="region of interest" description="Disordered" evidence="1">
    <location>
        <begin position="1"/>
        <end position="75"/>
    </location>
</feature>
<gene>
    <name evidence="2" type="ORF">PIB30_036832</name>
</gene>
<name>A0ABU6RDL8_9FABA</name>
<evidence type="ECO:0000313" key="2">
    <source>
        <dbReference type="EMBL" id="MED6122127.1"/>
    </source>
</evidence>
<proteinExistence type="predicted"/>
<evidence type="ECO:0000256" key="1">
    <source>
        <dbReference type="SAM" id="MobiDB-lite"/>
    </source>
</evidence>
<feature type="compositionally biased region" description="Pro residues" evidence="1">
    <location>
        <begin position="146"/>
        <end position="163"/>
    </location>
</feature>
<dbReference type="Proteomes" id="UP001341840">
    <property type="component" value="Unassembled WGS sequence"/>
</dbReference>